<feature type="non-terminal residue" evidence="1">
    <location>
        <position position="28"/>
    </location>
</feature>
<name>A0A381XFX3_9ZZZZ</name>
<reference evidence="1" key="1">
    <citation type="submission" date="2018-05" db="EMBL/GenBank/DDBJ databases">
        <authorList>
            <person name="Lanie J.A."/>
            <person name="Ng W.-L."/>
            <person name="Kazmierczak K.M."/>
            <person name="Andrzejewski T.M."/>
            <person name="Davidsen T.M."/>
            <person name="Wayne K.J."/>
            <person name="Tettelin H."/>
            <person name="Glass J.I."/>
            <person name="Rusch D."/>
            <person name="Podicherti R."/>
            <person name="Tsui H.-C.T."/>
            <person name="Winkler M.E."/>
        </authorList>
    </citation>
    <scope>NUCLEOTIDE SEQUENCE</scope>
</reference>
<evidence type="ECO:0000313" key="1">
    <source>
        <dbReference type="EMBL" id="SVA63645.1"/>
    </source>
</evidence>
<dbReference type="AlphaFoldDB" id="A0A381XFX3"/>
<proteinExistence type="predicted"/>
<organism evidence="1">
    <name type="scientific">marine metagenome</name>
    <dbReference type="NCBI Taxonomy" id="408172"/>
    <lineage>
        <taxon>unclassified sequences</taxon>
        <taxon>metagenomes</taxon>
        <taxon>ecological metagenomes</taxon>
    </lineage>
</organism>
<dbReference type="EMBL" id="UINC01015038">
    <property type="protein sequence ID" value="SVA63645.1"/>
    <property type="molecule type" value="Genomic_DNA"/>
</dbReference>
<gene>
    <name evidence="1" type="ORF">METZ01_LOCUS116499</name>
</gene>
<accession>A0A381XFX3</accession>
<sequence>MPSFLFAYLTIDPVSSKTSKDSKTHLKL</sequence>
<protein>
    <submittedName>
        <fullName evidence="1">Uncharacterized protein</fullName>
    </submittedName>
</protein>